<name>A0A8H5CAM4_9AGAR</name>
<evidence type="ECO:0000313" key="5">
    <source>
        <dbReference type="Proteomes" id="UP000559256"/>
    </source>
</evidence>
<evidence type="ECO:0000313" key="4">
    <source>
        <dbReference type="EMBL" id="KAF5338312.1"/>
    </source>
</evidence>
<dbReference type="PANTHER" id="PTHR46791">
    <property type="entry name" value="EXPRESSED PROTEIN"/>
    <property type="match status" value="1"/>
</dbReference>
<dbReference type="PROSITE" id="PS50994">
    <property type="entry name" value="INTEGRASE"/>
    <property type="match status" value="1"/>
</dbReference>
<dbReference type="Pfam" id="PF24764">
    <property type="entry name" value="rva_4"/>
    <property type="match status" value="1"/>
</dbReference>
<evidence type="ECO:0000256" key="2">
    <source>
        <dbReference type="SAM" id="MobiDB-lite"/>
    </source>
</evidence>
<dbReference type="GO" id="GO:0015074">
    <property type="term" value="P:DNA integration"/>
    <property type="evidence" value="ECO:0007669"/>
    <property type="project" value="InterPro"/>
</dbReference>
<dbReference type="OrthoDB" id="3353107at2759"/>
<gene>
    <name evidence="4" type="ORF">D9758_015767</name>
</gene>
<dbReference type="InterPro" id="IPR058913">
    <property type="entry name" value="Integrase_dom_put"/>
</dbReference>
<sequence length="612" mass="69886">MAGLPPLPPFPSSSTFPEKAYSPSVYEAYHQLESLYSQAARVATMEADAARITIHAERIAGKGINILLTLEEFAQTEHISTNWIEDATVSLVALLNDLTQALGSVKHQDDPRVDFLQPVTTVSTGKPGRPRKEINVDLLLLVNSPKRQMRRKAFAQSIGVSHRTLRDRLKENNLNFKYSELTDDALDDLVKNYRNMHPGSGINYVISHLRNRNLQLQRSRVIDSIHRVDGLGRVYRTALREAIARRVYKVLRPHALWHLDGHHKLILWGIVIHGMVDGYSRTVTGIRASNNNRASTVLEVFVQAVEDYAVPSRIRGDRGKENKAVAVWITVQHSPNRGSFIWGSSTHNTRIERLWVEVGRQFVRRWRAFFFRLEDLHGLQRHNPYHLWIIQHLFLEQIDADCKEFQREWNSKPLTGMGHLQSPDEMLLDGLLKHGVYLNANPPDECASLSEDEIMEGYGIEGHVQRLPGQTGAGHAPEDALDDTRLHQESDTEDDPEWEDISLPDEDKFSAPSVKVPRVMNPFAGNQVAENIFVQSLQQADEANIIPDGYNIRLEEWDNGEYPSFYHICSGKKRNRELLVQLPDLEWRPQSEHWVRALEIYNTIKAQLNLPD</sequence>
<feature type="domain" description="Integrase catalytic" evidence="3">
    <location>
        <begin position="249"/>
        <end position="431"/>
    </location>
</feature>
<dbReference type="GO" id="GO:0003723">
    <property type="term" value="F:RNA binding"/>
    <property type="evidence" value="ECO:0007669"/>
    <property type="project" value="UniProtKB-KW"/>
</dbReference>
<reference evidence="4 5" key="1">
    <citation type="journal article" date="2020" name="ISME J.">
        <title>Uncovering the hidden diversity of litter-decomposition mechanisms in mushroom-forming fungi.</title>
        <authorList>
            <person name="Floudas D."/>
            <person name="Bentzer J."/>
            <person name="Ahren D."/>
            <person name="Johansson T."/>
            <person name="Persson P."/>
            <person name="Tunlid A."/>
        </authorList>
    </citation>
    <scope>NUCLEOTIDE SEQUENCE [LARGE SCALE GENOMIC DNA]</scope>
    <source>
        <strain evidence="4 5">CBS 291.85</strain>
    </source>
</reference>
<dbReference type="AlphaFoldDB" id="A0A8H5CAM4"/>
<evidence type="ECO:0000259" key="3">
    <source>
        <dbReference type="PROSITE" id="PS50994"/>
    </source>
</evidence>
<evidence type="ECO:0000256" key="1">
    <source>
        <dbReference type="ARBA" id="ARBA00022884"/>
    </source>
</evidence>
<dbReference type="PANTHER" id="PTHR46791:SF5">
    <property type="entry name" value="CLR5 DOMAIN-CONTAINING PROTEIN-RELATED"/>
    <property type="match status" value="1"/>
</dbReference>
<keyword evidence="5" id="KW-1185">Reference proteome</keyword>
<accession>A0A8H5CAM4</accession>
<organism evidence="4 5">
    <name type="scientific">Tetrapyrgos nigripes</name>
    <dbReference type="NCBI Taxonomy" id="182062"/>
    <lineage>
        <taxon>Eukaryota</taxon>
        <taxon>Fungi</taxon>
        <taxon>Dikarya</taxon>
        <taxon>Basidiomycota</taxon>
        <taxon>Agaricomycotina</taxon>
        <taxon>Agaricomycetes</taxon>
        <taxon>Agaricomycetidae</taxon>
        <taxon>Agaricales</taxon>
        <taxon>Marasmiineae</taxon>
        <taxon>Marasmiaceae</taxon>
        <taxon>Tetrapyrgos</taxon>
    </lineage>
</organism>
<dbReference type="GO" id="GO:0005634">
    <property type="term" value="C:nucleus"/>
    <property type="evidence" value="ECO:0007669"/>
    <property type="project" value="UniProtKB-ARBA"/>
</dbReference>
<feature type="compositionally biased region" description="Acidic residues" evidence="2">
    <location>
        <begin position="491"/>
        <end position="504"/>
    </location>
</feature>
<dbReference type="InterPro" id="IPR036397">
    <property type="entry name" value="RNaseH_sf"/>
</dbReference>
<dbReference type="Gene3D" id="3.30.420.10">
    <property type="entry name" value="Ribonuclease H-like superfamily/Ribonuclease H"/>
    <property type="match status" value="1"/>
</dbReference>
<keyword evidence="1" id="KW-0694">RNA-binding</keyword>
<comment type="caution">
    <text evidence="4">The sequence shown here is derived from an EMBL/GenBank/DDBJ whole genome shotgun (WGS) entry which is preliminary data.</text>
</comment>
<protein>
    <recommendedName>
        <fullName evidence="3">Integrase catalytic domain-containing protein</fullName>
    </recommendedName>
</protein>
<proteinExistence type="predicted"/>
<dbReference type="InterPro" id="IPR001584">
    <property type="entry name" value="Integrase_cat-core"/>
</dbReference>
<feature type="region of interest" description="Disordered" evidence="2">
    <location>
        <begin position="485"/>
        <end position="509"/>
    </location>
</feature>
<dbReference type="EMBL" id="JAACJM010000197">
    <property type="protein sequence ID" value="KAF5338312.1"/>
    <property type="molecule type" value="Genomic_DNA"/>
</dbReference>
<dbReference type="SUPFAM" id="SSF53098">
    <property type="entry name" value="Ribonuclease H-like"/>
    <property type="match status" value="1"/>
</dbReference>
<dbReference type="InterPro" id="IPR012337">
    <property type="entry name" value="RNaseH-like_sf"/>
</dbReference>
<dbReference type="Proteomes" id="UP000559256">
    <property type="component" value="Unassembled WGS sequence"/>
</dbReference>